<reference evidence="1" key="1">
    <citation type="submission" date="2015-07" db="EMBL/GenBank/DDBJ databases">
        <title>Co-Production of KPC-18 and VIM-1 Carbapenemases by Enterobacter cloacae.</title>
        <authorList>
            <person name="Doi Y."/>
        </authorList>
    </citation>
    <scope>NUCLEOTIDE SEQUENCE</scope>
    <source>
        <strain evidence="1">G6809</strain>
        <plasmid evidence="1">pG6809-1</plasmid>
    </source>
</reference>
<dbReference type="RefSeq" id="WP_063946418.1">
    <property type="nucleotide sequence ID" value="NC_032102.1"/>
</dbReference>
<accession>A0A0P0LXL5</accession>
<evidence type="ECO:0000313" key="1">
    <source>
        <dbReference type="EMBL" id="ALK44053.1"/>
    </source>
</evidence>
<proteinExistence type="predicted"/>
<protein>
    <recommendedName>
        <fullName evidence="2">Phage protein</fullName>
    </recommendedName>
</protein>
<dbReference type="EMBL" id="KT345945">
    <property type="protein sequence ID" value="ALK44053.1"/>
    <property type="molecule type" value="Genomic_DNA"/>
</dbReference>
<evidence type="ECO:0008006" key="2">
    <source>
        <dbReference type="Google" id="ProtNLM"/>
    </source>
</evidence>
<geneLocation type="plasmid" evidence="1">
    <name>pG6809-1</name>
</geneLocation>
<organism evidence="1">
    <name type="scientific">Enterobacter cloacae</name>
    <dbReference type="NCBI Taxonomy" id="550"/>
    <lineage>
        <taxon>Bacteria</taxon>
        <taxon>Pseudomonadati</taxon>
        <taxon>Pseudomonadota</taxon>
        <taxon>Gammaproteobacteria</taxon>
        <taxon>Enterobacterales</taxon>
        <taxon>Enterobacteriaceae</taxon>
        <taxon>Enterobacter</taxon>
        <taxon>Enterobacter cloacae complex</taxon>
    </lineage>
</organism>
<keyword evidence="1" id="KW-0614">Plasmid</keyword>
<sequence length="131" mass="14812">MTVIRKNLVLDLYYASETTSGGKVAKLTAILRDSTNGTEVLTTTLIRTGTEEDWVYTVGFQSISDASEPMLLKLETYFRGVDKEMFEKMMVKADELYTSYLNPSNTWLGQYGLRIVSNEPVENYIPESVFA</sequence>
<dbReference type="AlphaFoldDB" id="A0A0P0LXL5"/>
<name>A0A0P0LXL5_ENTCL</name>